<evidence type="ECO:0000256" key="9">
    <source>
        <dbReference type="ARBA" id="ARBA00022771"/>
    </source>
</evidence>
<comment type="pathway">
    <text evidence="3">Protein modification; protein ubiquitination.</text>
</comment>
<dbReference type="SMART" id="SM00355">
    <property type="entry name" value="ZnF_C2H2"/>
    <property type="match status" value="4"/>
</dbReference>
<feature type="compositionally biased region" description="Polar residues" evidence="13">
    <location>
        <begin position="423"/>
        <end position="438"/>
    </location>
</feature>
<dbReference type="Proteomes" id="UP001174909">
    <property type="component" value="Unassembled WGS sequence"/>
</dbReference>
<feature type="region of interest" description="Disordered" evidence="13">
    <location>
        <begin position="270"/>
        <end position="477"/>
    </location>
</feature>
<feature type="compositionally biased region" description="Polar residues" evidence="13">
    <location>
        <begin position="313"/>
        <end position="339"/>
    </location>
</feature>
<dbReference type="EC" id="2.3.2.27" evidence="4"/>
<dbReference type="Gene3D" id="3.30.40.10">
    <property type="entry name" value="Zinc/RING finger domain, C3HC4 (zinc finger)"/>
    <property type="match status" value="1"/>
</dbReference>
<gene>
    <name evidence="15" type="ORF">GBAR_LOCUS12400</name>
</gene>
<dbReference type="InterPro" id="IPR056437">
    <property type="entry name" value="Znf-C2H2_ZNF598/HEL2"/>
</dbReference>
<comment type="similarity">
    <text evidence="11">Belongs to the ZNF598/HEL2 family.</text>
</comment>
<dbReference type="InterPro" id="IPR057634">
    <property type="entry name" value="PAH_ZNF598/HEL2"/>
</dbReference>
<dbReference type="CDD" id="cd16615">
    <property type="entry name" value="RING-HC_ZNF598"/>
    <property type="match status" value="1"/>
</dbReference>
<evidence type="ECO:0000256" key="3">
    <source>
        <dbReference type="ARBA" id="ARBA00004906"/>
    </source>
</evidence>
<dbReference type="GO" id="GO:0005737">
    <property type="term" value="C:cytoplasm"/>
    <property type="evidence" value="ECO:0007669"/>
    <property type="project" value="UniProtKB-SubCell"/>
</dbReference>
<feature type="compositionally biased region" description="Low complexity" evidence="13">
    <location>
        <begin position="373"/>
        <end position="418"/>
    </location>
</feature>
<organism evidence="15 16">
    <name type="scientific">Geodia barretti</name>
    <name type="common">Barrett's horny sponge</name>
    <dbReference type="NCBI Taxonomy" id="519541"/>
    <lineage>
        <taxon>Eukaryota</taxon>
        <taxon>Metazoa</taxon>
        <taxon>Porifera</taxon>
        <taxon>Demospongiae</taxon>
        <taxon>Heteroscleromorpha</taxon>
        <taxon>Tetractinellida</taxon>
        <taxon>Astrophorina</taxon>
        <taxon>Geodiidae</taxon>
        <taxon>Geodia</taxon>
    </lineage>
</organism>
<dbReference type="PANTHER" id="PTHR22938">
    <property type="entry name" value="ZINC FINGER PROTEIN 598"/>
    <property type="match status" value="1"/>
</dbReference>
<dbReference type="EMBL" id="CASHTH010001847">
    <property type="protein sequence ID" value="CAI8020793.1"/>
    <property type="molecule type" value="Genomic_DNA"/>
</dbReference>
<dbReference type="InterPro" id="IPR013083">
    <property type="entry name" value="Znf_RING/FYVE/PHD"/>
</dbReference>
<evidence type="ECO:0000256" key="11">
    <source>
        <dbReference type="ARBA" id="ARBA00035113"/>
    </source>
</evidence>
<keyword evidence="10" id="KW-0862">Zinc</keyword>
<evidence type="ECO:0000256" key="7">
    <source>
        <dbReference type="ARBA" id="ARBA00022679"/>
    </source>
</evidence>
<evidence type="ECO:0000256" key="8">
    <source>
        <dbReference type="ARBA" id="ARBA00022723"/>
    </source>
</evidence>
<evidence type="ECO:0000256" key="12">
    <source>
        <dbReference type="PROSITE-ProRule" id="PRU00175"/>
    </source>
</evidence>
<evidence type="ECO:0000256" key="2">
    <source>
        <dbReference type="ARBA" id="ARBA00004496"/>
    </source>
</evidence>
<dbReference type="PROSITE" id="PS00028">
    <property type="entry name" value="ZINC_FINGER_C2H2_1"/>
    <property type="match status" value="1"/>
</dbReference>
<evidence type="ECO:0000256" key="10">
    <source>
        <dbReference type="ARBA" id="ARBA00022833"/>
    </source>
</evidence>
<evidence type="ECO:0000256" key="4">
    <source>
        <dbReference type="ARBA" id="ARBA00012483"/>
    </source>
</evidence>
<dbReference type="InterPro" id="IPR013087">
    <property type="entry name" value="Znf_C2H2_type"/>
</dbReference>
<dbReference type="InterPro" id="IPR001841">
    <property type="entry name" value="Znf_RING"/>
</dbReference>
<dbReference type="GO" id="GO:0072344">
    <property type="term" value="P:rescue of stalled ribosome"/>
    <property type="evidence" value="ECO:0007669"/>
    <property type="project" value="InterPro"/>
</dbReference>
<sequence length="737" mass="81970">MDACSLCCNESQSWAVGPCEHATCLVCSVRLRVLCDQRDCPVCREKLNKVVVSDSIKSFSLPPHGSKVDRKYGYHFHTTQLYDQYKSLTAYCCSKCRDKSTFGSFALLRDHMRKTHGLVYCDICCENLKLFPYELRQYSRQELTRHRREGDPDATSYKGHPLCQFCDYRFFDNDALHSHLRKVHFWCHFCESDGKQDYYATYLLLRNHFRAQHYLCVEGACQQEKFTSVFRTKLDLQVHRAKAHSRGVTKAEAKQMRQLNVEFSYGRAEDRGGGGGVYVAASGGRGQWQNVPQRGRHNKTRDKDYEDKASGAAPTSASIQSKPQQQQRDSKSPPNTGNSRKQRTPDAGGQYMSEQPPRMKQRQQHQTPRLQPSTTTSTPSTETLSNTTGNPSDSKTSTVASKTAATKKTAAGASQAKKPPGFESSQPTKSPTMNTDSASEWPDLLALNISPPEDDSKQAPTPKIQPPRGSYNPLEPSNFPPLSFSIVSTANNNYATSAPPAQRSRASLSAAVASNIPPGFVSPQWQLIQQDSIYKSPSSSNLPVQGTAGSVGSGALQQGVTEGSVISMVREALGNDRERFNYFRNLSGWYRNSEITVQEYVLRCRELFGDYQWMLIGQKLAQVMPIECKRNELLLNVYAGMTQLQHPSVSPSEYHNQLPPSAQLVLMNTSSTATPPPIHVSRSEPTLLQTSRAAKWGIITNRGVPNWESELEYPTLHPGGSSAGPGHGWIKARVPPV</sequence>
<keyword evidence="6" id="KW-0597">Phosphoprotein</keyword>
<dbReference type="GO" id="GO:0061630">
    <property type="term" value="F:ubiquitin protein ligase activity"/>
    <property type="evidence" value="ECO:0007669"/>
    <property type="project" value="UniProtKB-EC"/>
</dbReference>
<dbReference type="GO" id="GO:0016567">
    <property type="term" value="P:protein ubiquitination"/>
    <property type="evidence" value="ECO:0007669"/>
    <property type="project" value="TreeGrafter"/>
</dbReference>
<dbReference type="Pfam" id="PF23202">
    <property type="entry name" value="PAH_ZNF598"/>
    <property type="match status" value="1"/>
</dbReference>
<keyword evidence="8" id="KW-0479">Metal-binding</keyword>
<dbReference type="PANTHER" id="PTHR22938:SF0">
    <property type="entry name" value="E3 UBIQUITIN-PROTEIN LIGASE ZNF598"/>
    <property type="match status" value="1"/>
</dbReference>
<evidence type="ECO:0000256" key="6">
    <source>
        <dbReference type="ARBA" id="ARBA00022553"/>
    </source>
</evidence>
<proteinExistence type="inferred from homology"/>
<keyword evidence="9 12" id="KW-0863">Zinc-finger</keyword>
<keyword evidence="16" id="KW-1185">Reference proteome</keyword>
<evidence type="ECO:0000259" key="14">
    <source>
        <dbReference type="PROSITE" id="PS50089"/>
    </source>
</evidence>
<dbReference type="InterPro" id="IPR041888">
    <property type="entry name" value="RING-HC_ZNF598/HEL2"/>
</dbReference>
<dbReference type="Pfam" id="PF25447">
    <property type="entry name" value="RING_ZNF598"/>
    <property type="match status" value="1"/>
</dbReference>
<evidence type="ECO:0000313" key="15">
    <source>
        <dbReference type="EMBL" id="CAI8020793.1"/>
    </source>
</evidence>
<keyword evidence="5" id="KW-0963">Cytoplasm</keyword>
<evidence type="ECO:0000313" key="16">
    <source>
        <dbReference type="Proteomes" id="UP001174909"/>
    </source>
</evidence>
<dbReference type="GO" id="GO:0043022">
    <property type="term" value="F:ribosome binding"/>
    <property type="evidence" value="ECO:0007669"/>
    <property type="project" value="TreeGrafter"/>
</dbReference>
<dbReference type="InterPro" id="IPR044288">
    <property type="entry name" value="ZNF598/HEL2"/>
</dbReference>
<dbReference type="GO" id="GO:0008270">
    <property type="term" value="F:zinc ion binding"/>
    <property type="evidence" value="ECO:0007669"/>
    <property type="project" value="UniProtKB-KW"/>
</dbReference>
<comment type="catalytic activity">
    <reaction evidence="1">
        <text>S-ubiquitinyl-[E2 ubiquitin-conjugating enzyme]-L-cysteine + [acceptor protein]-L-lysine = [E2 ubiquitin-conjugating enzyme]-L-cysteine + N(6)-ubiquitinyl-[acceptor protein]-L-lysine.</text>
        <dbReference type="EC" id="2.3.2.27"/>
    </reaction>
</comment>
<comment type="caution">
    <text evidence="15">The sequence shown here is derived from an EMBL/GenBank/DDBJ whole genome shotgun (WGS) entry which is preliminary data.</text>
</comment>
<feature type="domain" description="RING-type" evidence="14">
    <location>
        <begin position="4"/>
        <end position="44"/>
    </location>
</feature>
<reference evidence="15" key="1">
    <citation type="submission" date="2023-03" db="EMBL/GenBank/DDBJ databases">
        <authorList>
            <person name="Steffen K."/>
            <person name="Cardenas P."/>
        </authorList>
    </citation>
    <scope>NUCLEOTIDE SEQUENCE</scope>
</reference>
<evidence type="ECO:0000256" key="13">
    <source>
        <dbReference type="SAM" id="MobiDB-lite"/>
    </source>
</evidence>
<dbReference type="PROSITE" id="PS50089">
    <property type="entry name" value="ZF_RING_2"/>
    <property type="match status" value="1"/>
</dbReference>
<name>A0AA35S1A5_GEOBA</name>
<dbReference type="Pfam" id="PF23230">
    <property type="entry name" value="zf-C2H2_13"/>
    <property type="match status" value="1"/>
</dbReference>
<dbReference type="AlphaFoldDB" id="A0AA35S1A5"/>
<protein>
    <recommendedName>
        <fullName evidence="4">RING-type E3 ubiquitin transferase</fullName>
        <ecNumber evidence="4">2.3.2.27</ecNumber>
    </recommendedName>
</protein>
<evidence type="ECO:0000256" key="1">
    <source>
        <dbReference type="ARBA" id="ARBA00000900"/>
    </source>
</evidence>
<accession>A0AA35S1A5</accession>
<evidence type="ECO:0000256" key="5">
    <source>
        <dbReference type="ARBA" id="ARBA00022490"/>
    </source>
</evidence>
<keyword evidence="7" id="KW-0808">Transferase</keyword>
<comment type="subcellular location">
    <subcellularLocation>
        <location evidence="2">Cytoplasm</location>
    </subcellularLocation>
</comment>